<proteinExistence type="predicted"/>
<accession>A0ABX2P4C4</accession>
<keyword evidence="3" id="KW-1185">Reference proteome</keyword>
<reference evidence="2 3" key="1">
    <citation type="submission" date="2020-06" db="EMBL/GenBank/DDBJ databases">
        <title>Synonyms of Asaia species.</title>
        <authorList>
            <person name="Sombolestani A."/>
        </authorList>
    </citation>
    <scope>NUCLEOTIDE SEQUENCE [LARGE SCALE GENOMIC DNA]</scope>
    <source>
        <strain evidence="2 3">LMG 27047</strain>
    </source>
</reference>
<evidence type="ECO:0000313" key="3">
    <source>
        <dbReference type="Proteomes" id="UP001516351"/>
    </source>
</evidence>
<name>A0ABX2P4C4_9PROT</name>
<evidence type="ECO:0000313" key="2">
    <source>
        <dbReference type="EMBL" id="NVN46067.1"/>
    </source>
</evidence>
<sequence>MELVLDARLARIQARSTGSVGLHAGGERENSDSGSLEGGLAGRMSAPDH</sequence>
<dbReference type="EMBL" id="JABXXV010000002">
    <property type="protein sequence ID" value="NVN46067.1"/>
    <property type="molecule type" value="Genomic_DNA"/>
</dbReference>
<protein>
    <submittedName>
        <fullName evidence="2">Uncharacterized protein</fullName>
    </submittedName>
</protein>
<feature type="region of interest" description="Disordered" evidence="1">
    <location>
        <begin position="16"/>
        <end position="49"/>
    </location>
</feature>
<dbReference type="RefSeq" id="WP_267311505.1">
    <property type="nucleotide sequence ID" value="NZ_JABXXV010000002.1"/>
</dbReference>
<evidence type="ECO:0000256" key="1">
    <source>
        <dbReference type="SAM" id="MobiDB-lite"/>
    </source>
</evidence>
<dbReference type="Proteomes" id="UP001516351">
    <property type="component" value="Unassembled WGS sequence"/>
</dbReference>
<organism evidence="2 3">
    <name type="scientific">Asaia spathodeae</name>
    <dbReference type="NCBI Taxonomy" id="657016"/>
    <lineage>
        <taxon>Bacteria</taxon>
        <taxon>Pseudomonadati</taxon>
        <taxon>Pseudomonadota</taxon>
        <taxon>Alphaproteobacteria</taxon>
        <taxon>Acetobacterales</taxon>
        <taxon>Acetobacteraceae</taxon>
        <taxon>Asaia</taxon>
    </lineage>
</organism>
<comment type="caution">
    <text evidence="2">The sequence shown here is derived from an EMBL/GenBank/DDBJ whole genome shotgun (WGS) entry which is preliminary data.</text>
</comment>
<gene>
    <name evidence="2" type="ORF">HW542_04485</name>
</gene>